<evidence type="ECO:0008006" key="4">
    <source>
        <dbReference type="Google" id="ProtNLM"/>
    </source>
</evidence>
<feature type="region of interest" description="Disordered" evidence="1">
    <location>
        <begin position="104"/>
        <end position="136"/>
    </location>
</feature>
<evidence type="ECO:0000313" key="3">
    <source>
        <dbReference type="Proteomes" id="UP001153709"/>
    </source>
</evidence>
<name>A0A9N9TBE8_DIABA</name>
<gene>
    <name evidence="2" type="ORF">DIABBA_LOCUS12017</name>
</gene>
<dbReference type="Proteomes" id="UP001153709">
    <property type="component" value="Chromosome 8"/>
</dbReference>
<feature type="compositionally biased region" description="Polar residues" evidence="1">
    <location>
        <begin position="878"/>
        <end position="892"/>
    </location>
</feature>
<dbReference type="PANTHER" id="PTHR31511">
    <property type="entry name" value="PROTEIN CBG23764"/>
    <property type="match status" value="1"/>
</dbReference>
<dbReference type="OrthoDB" id="7672591at2759"/>
<dbReference type="PANTHER" id="PTHR31511:SF12">
    <property type="entry name" value="RHO TERMINATION FACTOR N-TERMINAL DOMAIN-CONTAINING PROTEIN"/>
    <property type="match status" value="1"/>
</dbReference>
<sequence>MSYTFVYDMLIMYDMSYTFVCGRESVLSTKIYPPIILNENEQYVLGLIDFMSYNTIPNVDQTNNKFHIDGYDITIPEGSYEVEDLSNYLTKKITGLELKLDQTPEKDETDIDKNAKGKKQNLVTQGRNAKARKQHNMDQPTSLIMRINNNTLKCEIKSNKVIHFEKPNTIAPLLGFTSKRLSPLKTHVAENPVHITKVNSICVECNIITNSYINENQGHIIHMFYPNVLPGYKIVEFPKKVIYLPVTNRYIDEIFIKIVDQDGRKLDTARMRTNSLPDDHNLKRKASYVKSISEVYKKRPCSQAMEILDYIDDMTKQIERLTSLTQEYPNTARPLKELHRQLHKRHAPHRMEHIREWLHSHAIEPIEKLTVDSDVQCDLPCAEGPIVPRPTMTDCGTQTDACHGPPARTKVSLEGVNTFADFQRHARFEWPERLYQKTTMEVSNPLDSKCRVKVVALEPNDRNMNFSIQRLYRDRYPDLSSLKGDFEVTAGTPEELWHALERVKEETQENDTVALHHVSYMPVANMRKMAEVIFRKTTRVSVSIYTTATKRERPTYGFIVSKKDTTYSQLLTGVEEAVSNCEAKEAVLSLRSTRDGNLLITIDKDQDAASMIKKAIIKDSGVSAKLIGQERQAVIHVRGMTSNTNKEHLKVALTRELGKWEPSYSIKQLRPMRNNTLAATVVLSAEAARRIIDRGNLKVGLVRCEVERRYSIRRCQRCWSYTHDVSKCDGPDRTGSCPKCGKKGHTFESCNEADWCAICEDPHRIGSGKCKEFRSALQRARLADQTKSLETPPPQAYQPPTPTIDIPSATPTPTEMDMGSEKTDKLKVEVPGPSYEEVEKADDEVFHGAIHSTLMEQFGSMCDSVAAKHLQQAERLSRSSLPPQNEESDVTTTPSFPFIDSFRFMSDSLDKLSYNLDDDQKHITRQYFDNEFKFNLVKRKGVFPYGYLDNWKKLQDTCLPPIDSFFSTINNEGITHEDYQHACTVWNTFEIKTLQEYAELYLKTDVLLLSDIFKNFRLMCLKTYGLDSLHYFTLPGLAFDAMLKVTNVELELLIDIDMVLFFEKAKRGGVSQ</sequence>
<evidence type="ECO:0000256" key="1">
    <source>
        <dbReference type="SAM" id="MobiDB-lite"/>
    </source>
</evidence>
<reference evidence="2" key="1">
    <citation type="submission" date="2022-01" db="EMBL/GenBank/DDBJ databases">
        <authorList>
            <person name="King R."/>
        </authorList>
    </citation>
    <scope>NUCLEOTIDE SEQUENCE</scope>
</reference>
<feature type="compositionally biased region" description="Basic and acidic residues" evidence="1">
    <location>
        <begin position="104"/>
        <end position="115"/>
    </location>
</feature>
<feature type="compositionally biased region" description="Pro residues" evidence="1">
    <location>
        <begin position="791"/>
        <end position="802"/>
    </location>
</feature>
<feature type="region of interest" description="Disordered" evidence="1">
    <location>
        <begin position="785"/>
        <end position="825"/>
    </location>
</feature>
<protein>
    <recommendedName>
        <fullName evidence="4">CCHC-type domain-containing protein</fullName>
    </recommendedName>
</protein>
<keyword evidence="3" id="KW-1185">Reference proteome</keyword>
<organism evidence="2 3">
    <name type="scientific">Diabrotica balteata</name>
    <name type="common">Banded cucumber beetle</name>
    <dbReference type="NCBI Taxonomy" id="107213"/>
    <lineage>
        <taxon>Eukaryota</taxon>
        <taxon>Metazoa</taxon>
        <taxon>Ecdysozoa</taxon>
        <taxon>Arthropoda</taxon>
        <taxon>Hexapoda</taxon>
        <taxon>Insecta</taxon>
        <taxon>Pterygota</taxon>
        <taxon>Neoptera</taxon>
        <taxon>Endopterygota</taxon>
        <taxon>Coleoptera</taxon>
        <taxon>Polyphaga</taxon>
        <taxon>Cucujiformia</taxon>
        <taxon>Chrysomeloidea</taxon>
        <taxon>Chrysomelidae</taxon>
        <taxon>Galerucinae</taxon>
        <taxon>Diabroticina</taxon>
        <taxon>Diabroticites</taxon>
        <taxon>Diabrotica</taxon>
    </lineage>
</organism>
<dbReference type="AlphaFoldDB" id="A0A9N9TBE8"/>
<proteinExistence type="predicted"/>
<dbReference type="EMBL" id="OU898283">
    <property type="protein sequence ID" value="CAG9839231.1"/>
    <property type="molecule type" value="Genomic_DNA"/>
</dbReference>
<evidence type="ECO:0000313" key="2">
    <source>
        <dbReference type="EMBL" id="CAG9839231.1"/>
    </source>
</evidence>
<accession>A0A9N9TBE8</accession>
<feature type="region of interest" description="Disordered" evidence="1">
    <location>
        <begin position="873"/>
        <end position="892"/>
    </location>
</feature>